<dbReference type="RefSeq" id="WP_019017514.1">
    <property type="nucleotide sequence ID" value="NZ_BMXD01000003.1"/>
</dbReference>
<organism evidence="7 8">
    <name type="scientific">Modicisalibacter luteus</name>
    <dbReference type="NCBI Taxonomy" id="453962"/>
    <lineage>
        <taxon>Bacteria</taxon>
        <taxon>Pseudomonadati</taxon>
        <taxon>Pseudomonadota</taxon>
        <taxon>Gammaproteobacteria</taxon>
        <taxon>Oceanospirillales</taxon>
        <taxon>Halomonadaceae</taxon>
        <taxon>Modicisalibacter</taxon>
    </lineage>
</organism>
<comment type="similarity">
    <text evidence="1">Belongs to the ABC transporter superfamily.</text>
</comment>
<keyword evidence="8" id="KW-1185">Reference proteome</keyword>
<evidence type="ECO:0000313" key="8">
    <source>
        <dbReference type="Proteomes" id="UP001595640"/>
    </source>
</evidence>
<dbReference type="InterPro" id="IPR052156">
    <property type="entry name" value="BCAA_Transport_ATP-bd_LivF"/>
</dbReference>
<protein>
    <submittedName>
        <fullName evidence="7">Urea ABC transporter ATP-binding subunit UrtE</fullName>
    </submittedName>
</protein>
<dbReference type="PANTHER" id="PTHR43820">
    <property type="entry name" value="HIGH-AFFINITY BRANCHED-CHAIN AMINO ACID TRANSPORT ATP-BINDING PROTEIN LIVF"/>
    <property type="match status" value="1"/>
</dbReference>
<evidence type="ECO:0000256" key="5">
    <source>
        <dbReference type="ARBA" id="ARBA00022970"/>
    </source>
</evidence>
<evidence type="ECO:0000256" key="1">
    <source>
        <dbReference type="ARBA" id="ARBA00005417"/>
    </source>
</evidence>
<accession>A0ABV7M073</accession>
<dbReference type="NCBIfam" id="TIGR03410">
    <property type="entry name" value="urea_trans_UrtE"/>
    <property type="match status" value="1"/>
</dbReference>
<keyword evidence="5" id="KW-0029">Amino-acid transport</keyword>
<dbReference type="Pfam" id="PF00005">
    <property type="entry name" value="ABC_tran"/>
    <property type="match status" value="1"/>
</dbReference>
<evidence type="ECO:0000313" key="7">
    <source>
        <dbReference type="EMBL" id="MFC3292064.1"/>
    </source>
</evidence>
<dbReference type="SUPFAM" id="SSF52540">
    <property type="entry name" value="P-loop containing nucleoside triphosphate hydrolases"/>
    <property type="match status" value="1"/>
</dbReference>
<gene>
    <name evidence="7" type="primary">urtE</name>
    <name evidence="7" type="ORF">ACFOEI_08260</name>
</gene>
<dbReference type="PROSITE" id="PS50893">
    <property type="entry name" value="ABC_TRANSPORTER_2"/>
    <property type="match status" value="1"/>
</dbReference>
<evidence type="ECO:0000256" key="3">
    <source>
        <dbReference type="ARBA" id="ARBA00022741"/>
    </source>
</evidence>
<dbReference type="EMBL" id="JBHRUH010000012">
    <property type="protein sequence ID" value="MFC3292064.1"/>
    <property type="molecule type" value="Genomic_DNA"/>
</dbReference>
<reference evidence="8" key="1">
    <citation type="journal article" date="2019" name="Int. J. Syst. Evol. Microbiol.">
        <title>The Global Catalogue of Microorganisms (GCM) 10K type strain sequencing project: providing services to taxonomists for standard genome sequencing and annotation.</title>
        <authorList>
            <consortium name="The Broad Institute Genomics Platform"/>
            <consortium name="The Broad Institute Genome Sequencing Center for Infectious Disease"/>
            <person name="Wu L."/>
            <person name="Ma J."/>
        </authorList>
    </citation>
    <scope>NUCLEOTIDE SEQUENCE [LARGE SCALE GENOMIC DNA]</scope>
    <source>
        <strain evidence="8">KCTC 12847</strain>
    </source>
</reference>
<dbReference type="Gene3D" id="3.40.50.300">
    <property type="entry name" value="P-loop containing nucleotide triphosphate hydrolases"/>
    <property type="match status" value="1"/>
</dbReference>
<feature type="domain" description="ABC transporter" evidence="6">
    <location>
        <begin position="2"/>
        <end position="232"/>
    </location>
</feature>
<evidence type="ECO:0000256" key="2">
    <source>
        <dbReference type="ARBA" id="ARBA00022448"/>
    </source>
</evidence>
<dbReference type="InterPro" id="IPR003439">
    <property type="entry name" value="ABC_transporter-like_ATP-bd"/>
</dbReference>
<evidence type="ECO:0000259" key="6">
    <source>
        <dbReference type="PROSITE" id="PS50893"/>
    </source>
</evidence>
<evidence type="ECO:0000256" key="4">
    <source>
        <dbReference type="ARBA" id="ARBA00022840"/>
    </source>
</evidence>
<keyword evidence="4 7" id="KW-0067">ATP-binding</keyword>
<sequence length="232" mass="26123">MLQVDKLNQFYGESHTLWDLSLEVPQGECTCVMGRNGVGKTTLLKCVMGEVPVKSGSLRYDGETELTQKRIEDRSRLGIGYVPQGRQIFSLLTVEENLCTGLAARRDKKRTIPERIYELFPVLKEMRHRRGGDLSGGQQQQLAIGRALVLEPRLLILDEPGEGIQPNIVAEIGEVIRKLNREDGMTVLLAEQKLPFVRKFADRFVILDRGRTVAKGSVDELSDDLIKRHLTV</sequence>
<dbReference type="GO" id="GO:0005524">
    <property type="term" value="F:ATP binding"/>
    <property type="evidence" value="ECO:0007669"/>
    <property type="project" value="UniProtKB-KW"/>
</dbReference>
<comment type="caution">
    <text evidence="7">The sequence shown here is derived from an EMBL/GenBank/DDBJ whole genome shotgun (WGS) entry which is preliminary data.</text>
</comment>
<dbReference type="InterPro" id="IPR027417">
    <property type="entry name" value="P-loop_NTPase"/>
</dbReference>
<proteinExistence type="inferred from homology"/>
<dbReference type="Proteomes" id="UP001595640">
    <property type="component" value="Unassembled WGS sequence"/>
</dbReference>
<keyword evidence="2" id="KW-0813">Transport</keyword>
<dbReference type="InterPro" id="IPR017780">
    <property type="entry name" value="ABC_transptr_urea_ATP-bd_UrtE"/>
</dbReference>
<keyword evidence="3" id="KW-0547">Nucleotide-binding</keyword>
<dbReference type="InterPro" id="IPR003593">
    <property type="entry name" value="AAA+_ATPase"/>
</dbReference>
<dbReference type="CDD" id="cd03224">
    <property type="entry name" value="ABC_TM1139_LivF_branched"/>
    <property type="match status" value="1"/>
</dbReference>
<dbReference type="SMART" id="SM00382">
    <property type="entry name" value="AAA"/>
    <property type="match status" value="1"/>
</dbReference>
<name>A0ABV7M073_9GAMM</name>
<dbReference type="PANTHER" id="PTHR43820:SF5">
    <property type="entry name" value="HIGH-AFFINITY BRANCHED-CHAIN AMINO ACID TRANSPORT ATP-BINDING PROTEIN"/>
    <property type="match status" value="1"/>
</dbReference>